<protein>
    <submittedName>
        <fullName evidence="1">Uncharacterized protein</fullName>
    </submittedName>
</protein>
<dbReference type="OrthoDB" id="9799840at2"/>
<proteinExistence type="predicted"/>
<dbReference type="eggNOG" id="COG0251">
    <property type="taxonomic scope" value="Bacteria"/>
</dbReference>
<organism evidence="1 2">
    <name type="scientific">Acetobacter pasteurianus</name>
    <name type="common">Acetobacter turbidans</name>
    <dbReference type="NCBI Taxonomy" id="438"/>
    <lineage>
        <taxon>Bacteria</taxon>
        <taxon>Pseudomonadati</taxon>
        <taxon>Pseudomonadota</taxon>
        <taxon>Alphaproteobacteria</taxon>
        <taxon>Acetobacterales</taxon>
        <taxon>Acetobacteraceae</taxon>
        <taxon>Acetobacter</taxon>
    </lineage>
</organism>
<gene>
    <name evidence="1" type="ORF">SRCM100623_01776</name>
</gene>
<dbReference type="AlphaFoldDB" id="A0A1A0DBA0"/>
<accession>A0A1A0DBA0</accession>
<dbReference type="PATRIC" id="fig|438.15.peg.1978"/>
<dbReference type="RefSeq" id="WP_003623823.1">
    <property type="nucleotide sequence ID" value="NZ_BSCN01000015.1"/>
</dbReference>
<comment type="caution">
    <text evidence="1">The sequence shown here is derived from an EMBL/GenBank/DDBJ whole genome shotgun (WGS) entry which is preliminary data.</text>
</comment>
<dbReference type="GeneID" id="60377257"/>
<dbReference type="EMBL" id="LYUD01000101">
    <property type="protein sequence ID" value="OAZ72305.1"/>
    <property type="molecule type" value="Genomic_DNA"/>
</dbReference>
<evidence type="ECO:0000313" key="1">
    <source>
        <dbReference type="EMBL" id="OAZ72305.1"/>
    </source>
</evidence>
<name>A0A1A0DBA0_ACEPA</name>
<reference evidence="1 2" key="1">
    <citation type="submission" date="2016-05" db="EMBL/GenBank/DDBJ databases">
        <title>Genome sequencing of Acetobacter pasteurianus strain SRCM100623.</title>
        <authorList>
            <person name="Song Y.R."/>
        </authorList>
    </citation>
    <scope>NUCLEOTIDE SEQUENCE [LARGE SCALE GENOMIC DNA]</scope>
    <source>
        <strain evidence="1 2">SRCM100623</strain>
    </source>
</reference>
<dbReference type="Proteomes" id="UP000093796">
    <property type="component" value="Unassembled WGS sequence"/>
</dbReference>
<dbReference type="SUPFAM" id="SSF55298">
    <property type="entry name" value="YjgF-like"/>
    <property type="match status" value="1"/>
</dbReference>
<dbReference type="InterPro" id="IPR035959">
    <property type="entry name" value="RutC-like_sf"/>
</dbReference>
<dbReference type="Gene3D" id="3.30.1330.40">
    <property type="entry name" value="RutC-like"/>
    <property type="match status" value="1"/>
</dbReference>
<evidence type="ECO:0000313" key="2">
    <source>
        <dbReference type="Proteomes" id="UP000093796"/>
    </source>
</evidence>
<sequence>MTQKQQADRALVKQHTPHLKHITGGFVLSGITAPHIKGLDMAEQCRAALEQGVELLAQQGHALHDVTHILCTVADAENFPSCFPVFRQFFPSISPIMTLMWLKDAPSSQPKIIFELVVQEEVAEAQEEDYAF</sequence>